<keyword evidence="5" id="KW-0812">Transmembrane</keyword>
<feature type="domain" description="TamA POTRA" evidence="13">
    <location>
        <begin position="35"/>
        <end position="105"/>
    </location>
</feature>
<evidence type="ECO:0000256" key="6">
    <source>
        <dbReference type="ARBA" id="ARBA00022729"/>
    </source>
</evidence>
<dbReference type="FunFam" id="3.10.20.310:FF:000008">
    <property type="entry name" value="Outer membrane protein, OMP85 family"/>
    <property type="match status" value="1"/>
</dbReference>
<comment type="caution">
    <text evidence="14">The sequence shown here is derived from an EMBL/GenBank/DDBJ whole genome shotgun (WGS) entry which is preliminary data.</text>
</comment>
<protein>
    <recommendedName>
        <fullName evidence="3">Translocation and assembly module subunit TamA</fullName>
    </recommendedName>
    <alternativeName>
        <fullName evidence="9">Autotransporter assembly factor TamA</fullName>
    </alternativeName>
</protein>
<dbReference type="FunFam" id="3.10.20.310:FF:000017">
    <property type="entry name" value="Outer membrane protein assembly factor"/>
    <property type="match status" value="1"/>
</dbReference>
<keyword evidence="4" id="KW-1134">Transmembrane beta strand</keyword>
<dbReference type="Gene3D" id="3.10.20.310">
    <property type="entry name" value="membrane protein fhac"/>
    <property type="match status" value="3"/>
</dbReference>
<dbReference type="Pfam" id="PF07244">
    <property type="entry name" value="POTRA"/>
    <property type="match status" value="1"/>
</dbReference>
<evidence type="ECO:0000256" key="7">
    <source>
        <dbReference type="ARBA" id="ARBA00023136"/>
    </source>
</evidence>
<name>A0A271VT72_VIBMT</name>
<evidence type="ECO:0000256" key="8">
    <source>
        <dbReference type="ARBA" id="ARBA00023237"/>
    </source>
</evidence>
<keyword evidence="7" id="KW-0472">Membrane</keyword>
<organism evidence="14 15">
    <name type="scientific">Vibrio metoecus</name>
    <dbReference type="NCBI Taxonomy" id="1481663"/>
    <lineage>
        <taxon>Bacteria</taxon>
        <taxon>Pseudomonadati</taxon>
        <taxon>Pseudomonadota</taxon>
        <taxon>Gammaproteobacteria</taxon>
        <taxon>Vibrionales</taxon>
        <taxon>Vibrionaceae</taxon>
        <taxon>Vibrio</taxon>
    </lineage>
</organism>
<dbReference type="Pfam" id="PF01103">
    <property type="entry name" value="Omp85"/>
    <property type="match status" value="1"/>
</dbReference>
<comment type="subcellular location">
    <subcellularLocation>
        <location evidence="1">Cell outer membrane</location>
    </subcellularLocation>
</comment>
<dbReference type="InterPro" id="IPR010827">
    <property type="entry name" value="BamA/TamA_POTRA"/>
</dbReference>
<dbReference type="EMBL" id="NMSH01000014">
    <property type="protein sequence ID" value="PAR20745.1"/>
    <property type="molecule type" value="Genomic_DNA"/>
</dbReference>
<dbReference type="GO" id="GO:0009279">
    <property type="term" value="C:cell outer membrane"/>
    <property type="evidence" value="ECO:0007669"/>
    <property type="project" value="UniProtKB-SubCell"/>
</dbReference>
<evidence type="ECO:0000256" key="3">
    <source>
        <dbReference type="ARBA" id="ARBA00015419"/>
    </source>
</evidence>
<comment type="similarity">
    <text evidence="2">Belongs to the TamA family.</text>
</comment>
<sequence>MSPLYNEFKSSMRRKSLPALLSLWLFSAVSYADVKLEITGLSGAEKDNVDAYLSSIAPQDYSTSLRFQSQLEKSITEALNALGYYHASLHFTVSEDNQRLSVEVTLGEVTRFSEVDIVISGEAENDRDFQRLIRRSGLKVGQSLNHSLYDNLKSGIRNLALQKGYFNGDFQDSRLEVIPELNQARVKLHFDSGIRYQFGATTVEGSQIDENRVMSLRPFKQGDPYLVSQVGEFNQNLSNTDWFSSVFVEPDLSQLDQGRELPMKVSLAPQARNQLETGLGYSTDVGVRGSLKWKKPWVNSLGHSFDSSFSLSAPEQTITAGYKIPLDDVLHEYYRIQYGMKHVDKRDTESLESNLALERHWQLDGGWHRTIFIRYLLENYEQGLQDDNSQFLLPGVTYTRTRTRSSGSLLTWGDKQTITLEYGDPALLSSTRVARVQAGSSWLRTYARNHRGLIRVDGGANLADQFDQLSPSLRFFAGGDNNLRGYGYESISPKDASGALTGAKYIATSSIEYQYRLTGNWWAAMFMDVGDAFNDNPDWKKGAGVGVRWVSPVGPIRLDFAWGLDANPGEEFKIHFTLGPEL</sequence>
<evidence type="ECO:0000259" key="11">
    <source>
        <dbReference type="Pfam" id="PF01103"/>
    </source>
</evidence>
<proteinExistence type="inferred from homology"/>
<evidence type="ECO:0000256" key="10">
    <source>
        <dbReference type="ARBA" id="ARBA00093548"/>
    </source>
</evidence>
<evidence type="ECO:0000313" key="15">
    <source>
        <dbReference type="Proteomes" id="UP000216173"/>
    </source>
</evidence>
<evidence type="ECO:0000256" key="9">
    <source>
        <dbReference type="ARBA" id="ARBA00033063"/>
    </source>
</evidence>
<accession>A0A271VT72</accession>
<evidence type="ECO:0000256" key="5">
    <source>
        <dbReference type="ARBA" id="ARBA00022692"/>
    </source>
</evidence>
<reference evidence="15" key="1">
    <citation type="submission" date="2017-07" db="EMBL/GenBank/DDBJ databases">
        <authorList>
            <person name="Boucher Y."/>
            <person name="Orata F.D."/>
        </authorList>
    </citation>
    <scope>NUCLEOTIDE SEQUENCE [LARGE SCALE GENOMIC DNA]</scope>
    <source>
        <strain evidence="15">OYP9E10</strain>
    </source>
</reference>
<evidence type="ECO:0000256" key="1">
    <source>
        <dbReference type="ARBA" id="ARBA00004442"/>
    </source>
</evidence>
<keyword evidence="6" id="KW-0732">Signal</keyword>
<feature type="domain" description="Bacterial surface antigen (D15)" evidence="11">
    <location>
        <begin position="289"/>
        <end position="579"/>
    </location>
</feature>
<dbReference type="Pfam" id="PF17243">
    <property type="entry name" value="POTRA_TamA_1"/>
    <property type="match status" value="1"/>
</dbReference>
<evidence type="ECO:0000313" key="14">
    <source>
        <dbReference type="EMBL" id="PAR20745.1"/>
    </source>
</evidence>
<evidence type="ECO:0000256" key="4">
    <source>
        <dbReference type="ARBA" id="ARBA00022452"/>
    </source>
</evidence>
<dbReference type="InterPro" id="IPR035243">
    <property type="entry name" value="TamA_POTRA_Dom_1"/>
</dbReference>
<feature type="domain" description="POTRA" evidence="12">
    <location>
        <begin position="116"/>
        <end position="189"/>
    </location>
</feature>
<gene>
    <name evidence="14" type="ORF">CGU03_10455</name>
</gene>
<keyword evidence="8" id="KW-0998">Cell outer membrane</keyword>
<evidence type="ECO:0000256" key="2">
    <source>
        <dbReference type="ARBA" id="ARBA00010248"/>
    </source>
</evidence>
<dbReference type="PANTHER" id="PTHR12815:SF47">
    <property type="entry name" value="TRANSLOCATION AND ASSEMBLY MODULE SUBUNIT TAMA"/>
    <property type="match status" value="1"/>
</dbReference>
<comment type="subunit">
    <text evidence="10">Interacts with TamB to form the translocation and assembly module (TAM).</text>
</comment>
<dbReference type="InterPro" id="IPR000184">
    <property type="entry name" value="Bac_surfAg_D15"/>
</dbReference>
<evidence type="ECO:0000259" key="12">
    <source>
        <dbReference type="Pfam" id="PF07244"/>
    </source>
</evidence>
<dbReference type="GO" id="GO:0097347">
    <property type="term" value="C:TAM protein secretion complex"/>
    <property type="evidence" value="ECO:0007669"/>
    <property type="project" value="TreeGrafter"/>
</dbReference>
<dbReference type="PANTHER" id="PTHR12815">
    <property type="entry name" value="SORTING AND ASSEMBLY MACHINERY SAMM50 PROTEIN FAMILY MEMBER"/>
    <property type="match status" value="1"/>
</dbReference>
<dbReference type="AlphaFoldDB" id="A0A271VT72"/>
<dbReference type="Proteomes" id="UP000216173">
    <property type="component" value="Unassembled WGS sequence"/>
</dbReference>
<dbReference type="Gene3D" id="2.40.160.50">
    <property type="entry name" value="membrane protein fhac: a member of the omp85/tpsb transporter family"/>
    <property type="match status" value="1"/>
</dbReference>
<dbReference type="GO" id="GO:0009306">
    <property type="term" value="P:protein secretion"/>
    <property type="evidence" value="ECO:0007669"/>
    <property type="project" value="TreeGrafter"/>
</dbReference>
<evidence type="ECO:0000259" key="13">
    <source>
        <dbReference type="Pfam" id="PF17243"/>
    </source>
</evidence>
<dbReference type="InterPro" id="IPR039910">
    <property type="entry name" value="D15-like"/>
</dbReference>